<evidence type="ECO:0000313" key="2">
    <source>
        <dbReference type="Proteomes" id="UP000317078"/>
    </source>
</evidence>
<dbReference type="EMBL" id="RCZP01000024">
    <property type="protein sequence ID" value="TPG51794.1"/>
    <property type="molecule type" value="Genomic_DNA"/>
</dbReference>
<accession>A0A502FQU6</accession>
<dbReference type="Proteomes" id="UP000317078">
    <property type="component" value="Unassembled WGS sequence"/>
</dbReference>
<dbReference type="AlphaFoldDB" id="A0A502FQU6"/>
<gene>
    <name evidence="1" type="ORF">EAH89_19530</name>
</gene>
<proteinExistence type="predicted"/>
<protein>
    <submittedName>
        <fullName evidence="1">DUF3606 domain-containing protein</fullName>
    </submittedName>
</protein>
<organism evidence="1 2">
    <name type="scientific">Muricoccus nepalensis</name>
    <dbReference type="NCBI Taxonomy" id="1854500"/>
    <lineage>
        <taxon>Bacteria</taxon>
        <taxon>Pseudomonadati</taxon>
        <taxon>Pseudomonadota</taxon>
        <taxon>Alphaproteobacteria</taxon>
        <taxon>Acetobacterales</taxon>
        <taxon>Roseomonadaceae</taxon>
        <taxon>Muricoccus</taxon>
    </lineage>
</organism>
<dbReference type="InterPro" id="IPR022037">
    <property type="entry name" value="DUF3606"/>
</dbReference>
<dbReference type="RefSeq" id="WP_140885417.1">
    <property type="nucleotide sequence ID" value="NZ_RCZP01000024.1"/>
</dbReference>
<sequence length="70" mass="7819">MADRKRSRWLVRDVIDIDDDANARFWTGVFQVSELDLATAVMLVGADAKEVAKFLGDAARTYKGDHLYGS</sequence>
<keyword evidence="2" id="KW-1185">Reference proteome</keyword>
<comment type="caution">
    <text evidence="1">The sequence shown here is derived from an EMBL/GenBank/DDBJ whole genome shotgun (WGS) entry which is preliminary data.</text>
</comment>
<evidence type="ECO:0000313" key="1">
    <source>
        <dbReference type="EMBL" id="TPG51794.1"/>
    </source>
</evidence>
<dbReference type="Pfam" id="PF12244">
    <property type="entry name" value="DUF3606"/>
    <property type="match status" value="1"/>
</dbReference>
<name>A0A502FQU6_9PROT</name>
<reference evidence="1 2" key="1">
    <citation type="journal article" date="2019" name="Environ. Microbiol.">
        <title>Species interactions and distinct microbial communities in high Arctic permafrost affected cryosols are associated with the CH4 and CO2 gas fluxes.</title>
        <authorList>
            <person name="Altshuler I."/>
            <person name="Hamel J."/>
            <person name="Turney S."/>
            <person name="Magnuson E."/>
            <person name="Levesque R."/>
            <person name="Greer C."/>
            <person name="Whyte L.G."/>
        </authorList>
    </citation>
    <scope>NUCLEOTIDE SEQUENCE [LARGE SCALE GENOMIC DNA]</scope>
    <source>
        <strain evidence="1 2">S9.3B</strain>
    </source>
</reference>